<feature type="domain" description="DUF4382" evidence="3">
    <location>
        <begin position="46"/>
        <end position="199"/>
    </location>
</feature>
<reference evidence="4 5" key="1">
    <citation type="submission" date="2024-03" db="EMBL/GenBank/DDBJ databases">
        <title>Novel species of the genus Variovorax.</title>
        <authorList>
            <person name="Liu Q."/>
            <person name="Xin Y.-H."/>
        </authorList>
    </citation>
    <scope>NUCLEOTIDE SEQUENCE [LARGE SCALE GENOMIC DNA]</scope>
    <source>
        <strain evidence="4 5">KACC 18899</strain>
    </source>
</reference>
<evidence type="ECO:0000313" key="4">
    <source>
        <dbReference type="EMBL" id="MEJ8810221.1"/>
    </source>
</evidence>
<keyword evidence="5" id="KW-1185">Reference proteome</keyword>
<organism evidence="4 5">
    <name type="scientific">Variovorax ureilyticus</name>
    <dbReference type="NCBI Taxonomy" id="1836198"/>
    <lineage>
        <taxon>Bacteria</taxon>
        <taxon>Pseudomonadati</taxon>
        <taxon>Pseudomonadota</taxon>
        <taxon>Betaproteobacteria</taxon>
        <taxon>Burkholderiales</taxon>
        <taxon>Comamonadaceae</taxon>
        <taxon>Variovorax</taxon>
    </lineage>
</organism>
<feature type="chain" id="PRO_5045058693" evidence="2">
    <location>
        <begin position="20"/>
        <end position="402"/>
    </location>
</feature>
<proteinExistence type="predicted"/>
<dbReference type="Proteomes" id="UP001365846">
    <property type="component" value="Unassembled WGS sequence"/>
</dbReference>
<accession>A0ABU8V9R8</accession>
<dbReference type="PROSITE" id="PS51257">
    <property type="entry name" value="PROKAR_LIPOPROTEIN"/>
    <property type="match status" value="1"/>
</dbReference>
<feature type="signal peptide" evidence="2">
    <location>
        <begin position="1"/>
        <end position="19"/>
    </location>
</feature>
<dbReference type="InterPro" id="IPR025491">
    <property type="entry name" value="DUF4382"/>
</dbReference>
<keyword evidence="2" id="KW-0732">Signal</keyword>
<feature type="region of interest" description="Disordered" evidence="1">
    <location>
        <begin position="135"/>
        <end position="156"/>
    </location>
</feature>
<dbReference type="EMBL" id="JBBKZU010000001">
    <property type="protein sequence ID" value="MEJ8810221.1"/>
    <property type="molecule type" value="Genomic_DNA"/>
</dbReference>
<name>A0ABU8V9R8_9BURK</name>
<evidence type="ECO:0000313" key="5">
    <source>
        <dbReference type="Proteomes" id="UP001365846"/>
    </source>
</evidence>
<dbReference type="Pfam" id="PF14321">
    <property type="entry name" value="DUF4382"/>
    <property type="match status" value="1"/>
</dbReference>
<evidence type="ECO:0000256" key="2">
    <source>
        <dbReference type="SAM" id="SignalP"/>
    </source>
</evidence>
<gene>
    <name evidence="4" type="ORF">WKW77_04030</name>
</gene>
<dbReference type="RefSeq" id="WP_340355515.1">
    <property type="nucleotide sequence ID" value="NZ_JBBKZU010000001.1"/>
</dbReference>
<sequence length="402" mass="40281">MKIQSFLAAGVATCALLLAACGGGGGGGAGVVGGGGIGGSGVTADKGTMRVSMTDAPACGYDAVNVTIDKVRVNQSSDAADTASGWVDIPLASPRRVDLLTLTNGVLFPLGEAPLPAGKYQQMRLVLADNTQANPLANSVKPTGGSETPLDTPSAQQSGLKLNMNVDVPAGQVVDVVLDFDACKSVVKRGNSGRYNLKPVITVVPFVNSGGQRVEGWVDTSLAGSTTLVSLQSQGVPVKSSIPDSLGRFALFPVPTGNFDLVVTSADRATAVITAVPVSATAVTSVGSESVRINPPGTSMRSVLGTVNPASATVRALQNLTGGPAIEVASPPVDASSGGFGMNLPIGAPVRAPFVANASSFGFSADAAVAGLYTVQANSNGNLQNTAVNANNPVPPLSFNLP</sequence>
<evidence type="ECO:0000259" key="3">
    <source>
        <dbReference type="Pfam" id="PF14321"/>
    </source>
</evidence>
<protein>
    <submittedName>
        <fullName evidence="4">DUF4382 domain-containing protein</fullName>
    </submittedName>
</protein>
<evidence type="ECO:0000256" key="1">
    <source>
        <dbReference type="SAM" id="MobiDB-lite"/>
    </source>
</evidence>
<comment type="caution">
    <text evidence="4">The sequence shown here is derived from an EMBL/GenBank/DDBJ whole genome shotgun (WGS) entry which is preliminary data.</text>
</comment>